<dbReference type="EMBL" id="CYHG01000003">
    <property type="protein sequence ID" value="CUB03504.1"/>
    <property type="molecule type" value="Genomic_DNA"/>
</dbReference>
<name>A0A0K6IK71_9GAMM</name>
<organism evidence="1 2">
    <name type="scientific">Marinomonas fungiae</name>
    <dbReference type="NCBI Taxonomy" id="1137284"/>
    <lineage>
        <taxon>Bacteria</taxon>
        <taxon>Pseudomonadati</taxon>
        <taxon>Pseudomonadota</taxon>
        <taxon>Gammaproteobacteria</taxon>
        <taxon>Oceanospirillales</taxon>
        <taxon>Oceanospirillaceae</taxon>
        <taxon>Marinomonas</taxon>
    </lineage>
</organism>
<dbReference type="InterPro" id="IPR046493">
    <property type="entry name" value="DUF6586"/>
</dbReference>
<proteinExistence type="predicted"/>
<gene>
    <name evidence="1" type="ORF">Ga0061065_103355</name>
</gene>
<dbReference type="AlphaFoldDB" id="A0A0K6IK71"/>
<accession>A0A0K6IK71</accession>
<evidence type="ECO:0000313" key="2">
    <source>
        <dbReference type="Proteomes" id="UP000182769"/>
    </source>
</evidence>
<reference evidence="2" key="1">
    <citation type="submission" date="2015-08" db="EMBL/GenBank/DDBJ databases">
        <authorList>
            <person name="Varghese N."/>
        </authorList>
    </citation>
    <scope>NUCLEOTIDE SEQUENCE [LARGE SCALE GENOMIC DNA]</scope>
    <source>
        <strain evidence="2">JCM 18476</strain>
    </source>
</reference>
<keyword evidence="2" id="KW-1185">Reference proteome</keyword>
<protein>
    <submittedName>
        <fullName evidence="1">Uncharacterized protein</fullName>
    </submittedName>
</protein>
<dbReference type="STRING" id="1137284.GCA_001418205_01355"/>
<evidence type="ECO:0000313" key="1">
    <source>
        <dbReference type="EMBL" id="CUB03504.1"/>
    </source>
</evidence>
<dbReference type="RefSeq" id="WP_055462456.1">
    <property type="nucleotide sequence ID" value="NZ_CYHG01000003.1"/>
</dbReference>
<dbReference type="Pfam" id="PF20227">
    <property type="entry name" value="DUF6586"/>
    <property type="match status" value="1"/>
</dbReference>
<dbReference type="OrthoDB" id="6104212at2"/>
<sequence>MSGSSLASITNQRLDAARRLLLQSQDVENDWMSESLESSALFQLRSGLNGLLQEVKTSYSLQGTLDIDALIESCHDKGISVPVLIELSQLKDSGQSWLTQLFTAFSAVLLCQVGQVGNASYSAGTELIGRGTDAGASTKFILNSLTELVLRFREDAAEY</sequence>
<dbReference type="Proteomes" id="UP000182769">
    <property type="component" value="Unassembled WGS sequence"/>
</dbReference>